<keyword evidence="8" id="KW-1185">Reference proteome</keyword>
<proteinExistence type="predicted"/>
<evidence type="ECO:0000313" key="8">
    <source>
        <dbReference type="Proteomes" id="UP001500893"/>
    </source>
</evidence>
<evidence type="ECO:0000256" key="4">
    <source>
        <dbReference type="SAM" id="MobiDB-lite"/>
    </source>
</evidence>
<feature type="domain" description="HTH iclR-type" evidence="5">
    <location>
        <begin position="37"/>
        <end position="99"/>
    </location>
</feature>
<dbReference type="InterPro" id="IPR036390">
    <property type="entry name" value="WH_DNA-bd_sf"/>
</dbReference>
<evidence type="ECO:0000256" key="1">
    <source>
        <dbReference type="ARBA" id="ARBA00023015"/>
    </source>
</evidence>
<dbReference type="InterPro" id="IPR050707">
    <property type="entry name" value="HTH_MetabolicPath_Reg"/>
</dbReference>
<dbReference type="Gene3D" id="1.10.10.10">
    <property type="entry name" value="Winged helix-like DNA-binding domain superfamily/Winged helix DNA-binding domain"/>
    <property type="match status" value="1"/>
</dbReference>
<accession>A0ABP6NDZ8</accession>
<organism evidence="7 8">
    <name type="scientific">Streptomyces rameus</name>
    <dbReference type="NCBI Taxonomy" id="68261"/>
    <lineage>
        <taxon>Bacteria</taxon>
        <taxon>Bacillati</taxon>
        <taxon>Actinomycetota</taxon>
        <taxon>Actinomycetes</taxon>
        <taxon>Kitasatosporales</taxon>
        <taxon>Streptomycetaceae</taxon>
        <taxon>Streptomyces</taxon>
    </lineage>
</organism>
<keyword evidence="3" id="KW-0804">Transcription</keyword>
<gene>
    <name evidence="7" type="ORF">GCM10010521_35270</name>
</gene>
<evidence type="ECO:0000259" key="5">
    <source>
        <dbReference type="PROSITE" id="PS51077"/>
    </source>
</evidence>
<name>A0ABP6NDZ8_9ACTN</name>
<feature type="compositionally biased region" description="Polar residues" evidence="4">
    <location>
        <begin position="24"/>
        <end position="36"/>
    </location>
</feature>
<dbReference type="Pfam" id="PF01614">
    <property type="entry name" value="IclR_C"/>
    <property type="match status" value="1"/>
</dbReference>
<evidence type="ECO:0008006" key="9">
    <source>
        <dbReference type="Google" id="ProtNLM"/>
    </source>
</evidence>
<dbReference type="Pfam" id="PF09339">
    <property type="entry name" value="HTH_IclR"/>
    <property type="match status" value="1"/>
</dbReference>
<evidence type="ECO:0000256" key="2">
    <source>
        <dbReference type="ARBA" id="ARBA00023125"/>
    </source>
</evidence>
<reference evidence="8" key="1">
    <citation type="journal article" date="2019" name="Int. J. Syst. Evol. Microbiol.">
        <title>The Global Catalogue of Microorganisms (GCM) 10K type strain sequencing project: providing services to taxonomists for standard genome sequencing and annotation.</title>
        <authorList>
            <consortium name="The Broad Institute Genomics Platform"/>
            <consortium name="The Broad Institute Genome Sequencing Center for Infectious Disease"/>
            <person name="Wu L."/>
            <person name="Ma J."/>
        </authorList>
    </citation>
    <scope>NUCLEOTIDE SEQUENCE [LARGE SCALE GENOMIC DNA]</scope>
    <source>
        <strain evidence="8">JCM 11574</strain>
    </source>
</reference>
<dbReference type="Gene3D" id="3.30.450.40">
    <property type="match status" value="1"/>
</dbReference>
<dbReference type="InterPro" id="IPR029016">
    <property type="entry name" value="GAF-like_dom_sf"/>
</dbReference>
<sequence length="300" mass="32412">MRPGAVHQSGVTRSHFAASRQNKHNNPPANTSHTAGTSHAERVFRVQHAFTQLGGEVHGLAELARASSLDDSTVYRILRSGIQQGAFVQVSRGRYRLGPAAARLGTQALTPRLDHDALSDCLEQLRLTAEGGMVFLYGLTNLGHPQRHCIDMAVGPHDLTELGMSPREIMRVNRSLRIGASGRSILAHLSDTLQHRVLAEPLPPAVGPGVYRDRNQLLASLAEIRVKGYAIGLQECARGWDSFAAPVLWDGTVLGSLVLLKPVHLPAASRDRCVLAVKSATAEVSRLMGVLEPQPRGRIA</sequence>
<feature type="domain" description="IclR-ED" evidence="6">
    <location>
        <begin position="100"/>
        <end position="290"/>
    </location>
</feature>
<evidence type="ECO:0000259" key="6">
    <source>
        <dbReference type="PROSITE" id="PS51078"/>
    </source>
</evidence>
<dbReference type="PANTHER" id="PTHR30136:SF35">
    <property type="entry name" value="HTH-TYPE TRANSCRIPTIONAL REGULATOR RV1719"/>
    <property type="match status" value="1"/>
</dbReference>
<keyword evidence="2" id="KW-0238">DNA-binding</keyword>
<dbReference type="InterPro" id="IPR036388">
    <property type="entry name" value="WH-like_DNA-bd_sf"/>
</dbReference>
<dbReference type="InterPro" id="IPR005471">
    <property type="entry name" value="Tscrpt_reg_IclR_N"/>
</dbReference>
<dbReference type="SUPFAM" id="SSF55781">
    <property type="entry name" value="GAF domain-like"/>
    <property type="match status" value="1"/>
</dbReference>
<dbReference type="EMBL" id="BAAAVM010000040">
    <property type="protein sequence ID" value="GAA3145207.1"/>
    <property type="molecule type" value="Genomic_DNA"/>
</dbReference>
<dbReference type="InterPro" id="IPR014757">
    <property type="entry name" value="Tscrpt_reg_IclR_C"/>
</dbReference>
<dbReference type="PROSITE" id="PS51077">
    <property type="entry name" value="HTH_ICLR"/>
    <property type="match status" value="1"/>
</dbReference>
<dbReference type="PANTHER" id="PTHR30136">
    <property type="entry name" value="HELIX-TURN-HELIX TRANSCRIPTIONAL REGULATOR, ICLR FAMILY"/>
    <property type="match status" value="1"/>
</dbReference>
<dbReference type="SUPFAM" id="SSF46785">
    <property type="entry name" value="Winged helix' DNA-binding domain"/>
    <property type="match status" value="1"/>
</dbReference>
<keyword evidence="1" id="KW-0805">Transcription regulation</keyword>
<dbReference type="Proteomes" id="UP001500893">
    <property type="component" value="Unassembled WGS sequence"/>
</dbReference>
<evidence type="ECO:0000313" key="7">
    <source>
        <dbReference type="EMBL" id="GAA3145207.1"/>
    </source>
</evidence>
<evidence type="ECO:0000256" key="3">
    <source>
        <dbReference type="ARBA" id="ARBA00023163"/>
    </source>
</evidence>
<protein>
    <recommendedName>
        <fullName evidence="9">IclR family transcriptional regulator</fullName>
    </recommendedName>
</protein>
<dbReference type="PROSITE" id="PS51078">
    <property type="entry name" value="ICLR_ED"/>
    <property type="match status" value="1"/>
</dbReference>
<feature type="region of interest" description="Disordered" evidence="4">
    <location>
        <begin position="1"/>
        <end position="36"/>
    </location>
</feature>
<comment type="caution">
    <text evidence="7">The sequence shown here is derived from an EMBL/GenBank/DDBJ whole genome shotgun (WGS) entry which is preliminary data.</text>
</comment>